<evidence type="ECO:0000313" key="1">
    <source>
        <dbReference type="EMBL" id="KAJ1677458.1"/>
    </source>
</evidence>
<reference evidence="1" key="1">
    <citation type="submission" date="2022-06" db="EMBL/GenBank/DDBJ databases">
        <title>Phylogenomic reconstructions and comparative analyses of Kickxellomycotina fungi.</title>
        <authorList>
            <person name="Reynolds N.K."/>
            <person name="Stajich J.E."/>
            <person name="Barry K."/>
            <person name="Grigoriev I.V."/>
            <person name="Crous P."/>
            <person name="Smith M.E."/>
        </authorList>
    </citation>
    <scope>NUCLEOTIDE SEQUENCE</scope>
    <source>
        <strain evidence="1">RSA 2271</strain>
    </source>
</reference>
<accession>A0ACC1HLP2</accession>
<protein>
    <submittedName>
        <fullName evidence="1">Uncharacterized protein</fullName>
    </submittedName>
</protein>
<organism evidence="1 2">
    <name type="scientific">Spiromyces aspiralis</name>
    <dbReference type="NCBI Taxonomy" id="68401"/>
    <lineage>
        <taxon>Eukaryota</taxon>
        <taxon>Fungi</taxon>
        <taxon>Fungi incertae sedis</taxon>
        <taxon>Zoopagomycota</taxon>
        <taxon>Kickxellomycotina</taxon>
        <taxon>Kickxellomycetes</taxon>
        <taxon>Kickxellales</taxon>
        <taxon>Kickxellaceae</taxon>
        <taxon>Spiromyces</taxon>
    </lineage>
</organism>
<comment type="caution">
    <text evidence="1">The sequence shown here is derived from an EMBL/GenBank/DDBJ whole genome shotgun (WGS) entry which is preliminary data.</text>
</comment>
<sequence length="154" mass="17728">MNRAVDKEGRVIYKNSWRTTSKHDTQVRSFVIKVLLGYLPVMKCEVTWYPLAYPEPKMAKCPHCECEEEMQAHFFKCKQGEPERDEKDWGSRETKMVAEKYLDSRNTFISPTVVVHRVLQLAAFLDQCEKEKGKSNVAATALSPAARKKLISES</sequence>
<gene>
    <name evidence="1" type="ORF">EV182_006129</name>
</gene>
<proteinExistence type="predicted"/>
<evidence type="ECO:0000313" key="2">
    <source>
        <dbReference type="Proteomes" id="UP001145114"/>
    </source>
</evidence>
<name>A0ACC1HLP2_9FUNG</name>
<keyword evidence="2" id="KW-1185">Reference proteome</keyword>
<dbReference type="EMBL" id="JAMZIH010002414">
    <property type="protein sequence ID" value="KAJ1677458.1"/>
    <property type="molecule type" value="Genomic_DNA"/>
</dbReference>
<dbReference type="Proteomes" id="UP001145114">
    <property type="component" value="Unassembled WGS sequence"/>
</dbReference>